<gene>
    <name evidence="2" type="ORF">HaLaN_20264</name>
</gene>
<organism evidence="2 3">
    <name type="scientific">Haematococcus lacustris</name>
    <name type="common">Green alga</name>
    <name type="synonym">Haematococcus pluvialis</name>
    <dbReference type="NCBI Taxonomy" id="44745"/>
    <lineage>
        <taxon>Eukaryota</taxon>
        <taxon>Viridiplantae</taxon>
        <taxon>Chlorophyta</taxon>
        <taxon>core chlorophytes</taxon>
        <taxon>Chlorophyceae</taxon>
        <taxon>CS clade</taxon>
        <taxon>Chlamydomonadales</taxon>
        <taxon>Haematococcaceae</taxon>
        <taxon>Haematococcus</taxon>
    </lineage>
</organism>
<dbReference type="EMBL" id="BLLF01002115">
    <property type="protein sequence ID" value="GFH22752.1"/>
    <property type="molecule type" value="Genomic_DNA"/>
</dbReference>
<dbReference type="Proteomes" id="UP000485058">
    <property type="component" value="Unassembled WGS sequence"/>
</dbReference>
<dbReference type="AlphaFoldDB" id="A0A6A0A1C6"/>
<accession>A0A6A0A1C6</accession>
<protein>
    <submittedName>
        <fullName evidence="2">Uncharacterized protein</fullName>
    </submittedName>
</protein>
<evidence type="ECO:0000313" key="2">
    <source>
        <dbReference type="EMBL" id="GFH22752.1"/>
    </source>
</evidence>
<feature type="region of interest" description="Disordered" evidence="1">
    <location>
        <begin position="87"/>
        <end position="106"/>
    </location>
</feature>
<evidence type="ECO:0000313" key="3">
    <source>
        <dbReference type="Proteomes" id="UP000485058"/>
    </source>
</evidence>
<proteinExistence type="predicted"/>
<reference evidence="2 3" key="1">
    <citation type="submission" date="2020-02" db="EMBL/GenBank/DDBJ databases">
        <title>Draft genome sequence of Haematococcus lacustris strain NIES-144.</title>
        <authorList>
            <person name="Morimoto D."/>
            <person name="Nakagawa S."/>
            <person name="Yoshida T."/>
            <person name="Sawayama S."/>
        </authorList>
    </citation>
    <scope>NUCLEOTIDE SEQUENCE [LARGE SCALE GENOMIC DNA]</scope>
    <source>
        <strain evidence="2 3">NIES-144</strain>
    </source>
</reference>
<evidence type="ECO:0000256" key="1">
    <source>
        <dbReference type="SAM" id="MobiDB-lite"/>
    </source>
</evidence>
<sequence>MTLHHTSLPLHHVRDPCLQHLPSAPLHAAVHVARSLWTQAEPACSQHFGKLAPDEDKKWHHEWHEASIYQWSPQARSAGGHLRRRLGTEKDGVKPGQMKEAKMDRWMGRQQTTWTSTQVLGGLPELACSIVGWAPHMVTAVSACHRRFSGRAAPSESRARHKATIPSGGLKDEVGVSLVSWPQSSSQCANHAGLSLGWSFTHDPALRRVVHHT</sequence>
<keyword evidence="3" id="KW-1185">Reference proteome</keyword>
<comment type="caution">
    <text evidence="2">The sequence shown here is derived from an EMBL/GenBank/DDBJ whole genome shotgun (WGS) entry which is preliminary data.</text>
</comment>
<name>A0A6A0A1C6_HAELA</name>